<dbReference type="Proteomes" id="UP001279734">
    <property type="component" value="Unassembled WGS sequence"/>
</dbReference>
<keyword evidence="1" id="KW-0812">Transmembrane</keyword>
<name>A0AAD3SXA2_NEPGR</name>
<feature type="transmembrane region" description="Helical" evidence="1">
    <location>
        <begin position="28"/>
        <end position="48"/>
    </location>
</feature>
<organism evidence="2 3">
    <name type="scientific">Nepenthes gracilis</name>
    <name type="common">Slender pitcher plant</name>
    <dbReference type="NCBI Taxonomy" id="150966"/>
    <lineage>
        <taxon>Eukaryota</taxon>
        <taxon>Viridiplantae</taxon>
        <taxon>Streptophyta</taxon>
        <taxon>Embryophyta</taxon>
        <taxon>Tracheophyta</taxon>
        <taxon>Spermatophyta</taxon>
        <taxon>Magnoliopsida</taxon>
        <taxon>eudicotyledons</taxon>
        <taxon>Gunneridae</taxon>
        <taxon>Pentapetalae</taxon>
        <taxon>Caryophyllales</taxon>
        <taxon>Nepenthaceae</taxon>
        <taxon>Nepenthes</taxon>
    </lineage>
</organism>
<reference evidence="2" key="1">
    <citation type="submission" date="2023-05" db="EMBL/GenBank/DDBJ databases">
        <title>Nepenthes gracilis genome sequencing.</title>
        <authorList>
            <person name="Fukushima K."/>
        </authorList>
    </citation>
    <scope>NUCLEOTIDE SEQUENCE</scope>
    <source>
        <strain evidence="2">SING2019-196</strain>
    </source>
</reference>
<keyword evidence="3" id="KW-1185">Reference proteome</keyword>
<dbReference type="AlphaFoldDB" id="A0AAD3SXA2"/>
<protein>
    <submittedName>
        <fullName evidence="2">Uncharacterized protein</fullName>
    </submittedName>
</protein>
<keyword evidence="1" id="KW-1133">Transmembrane helix</keyword>
<proteinExistence type="predicted"/>
<sequence length="128" mass="13848">MLLGISWIQLSTKGVWLALEGLWMSIHAAWLALEGLWMSIHAAALFAVMPSSGLMMKCNEPGVEMGSWVDVLEPLPGHSSSDQVSMPEVVQADPPLHRGPAAIGSSSRPPFVYPSRARESLLFEPSLP</sequence>
<accession>A0AAD3SXA2</accession>
<evidence type="ECO:0000313" key="3">
    <source>
        <dbReference type="Proteomes" id="UP001279734"/>
    </source>
</evidence>
<dbReference type="EMBL" id="BSYO01000019">
    <property type="protein sequence ID" value="GMH18581.1"/>
    <property type="molecule type" value="Genomic_DNA"/>
</dbReference>
<gene>
    <name evidence="2" type="ORF">Nepgr_020422</name>
</gene>
<comment type="caution">
    <text evidence="2">The sequence shown here is derived from an EMBL/GenBank/DDBJ whole genome shotgun (WGS) entry which is preliminary data.</text>
</comment>
<evidence type="ECO:0000313" key="2">
    <source>
        <dbReference type="EMBL" id="GMH18581.1"/>
    </source>
</evidence>
<keyword evidence="1" id="KW-0472">Membrane</keyword>
<evidence type="ECO:0000256" key="1">
    <source>
        <dbReference type="SAM" id="Phobius"/>
    </source>
</evidence>